<accession>A0ABQ9ERL2</accession>
<sequence>MTLMDRNNWIGLRSMQTIHIVSCETYVYLTSKTALVTGGSQGIGKAIAECLVKEEARVYVIGRSKENLERIKAGNQSIFTIQRLGQNESICGKNWDCLFAFGFIVTQTVARALIAAGRPGAVVNISSVLAMKTSIPVTALELGPHGIRVNSINPTLIPTDMAERYEEEREFVQMFLKRHPLGKFASVEDVVNATLFCWRSMEECFSIKCCV</sequence>
<evidence type="ECO:0000313" key="4">
    <source>
        <dbReference type="Proteomes" id="UP001217089"/>
    </source>
</evidence>
<dbReference type="SUPFAM" id="SSF51735">
    <property type="entry name" value="NAD(P)-binding Rossmann-fold domains"/>
    <property type="match status" value="1"/>
</dbReference>
<evidence type="ECO:0000313" key="3">
    <source>
        <dbReference type="EMBL" id="KAJ8306192.1"/>
    </source>
</evidence>
<keyword evidence="2" id="KW-0521">NADP</keyword>
<dbReference type="PANTHER" id="PTHR44252">
    <property type="entry name" value="D-ERYTHRULOSE REDUCTASE"/>
    <property type="match status" value="1"/>
</dbReference>
<proteinExistence type="inferred from homology"/>
<dbReference type="InterPro" id="IPR002347">
    <property type="entry name" value="SDR_fam"/>
</dbReference>
<dbReference type="PRINTS" id="PR00081">
    <property type="entry name" value="GDHRDH"/>
</dbReference>
<name>A0ABQ9ERL2_TEGGR</name>
<protein>
    <submittedName>
        <fullName evidence="3">Uncharacterized protein</fullName>
    </submittedName>
</protein>
<keyword evidence="4" id="KW-1185">Reference proteome</keyword>
<dbReference type="Pfam" id="PF13561">
    <property type="entry name" value="adh_short_C2"/>
    <property type="match status" value="1"/>
</dbReference>
<dbReference type="InterPro" id="IPR036291">
    <property type="entry name" value="NAD(P)-bd_dom_sf"/>
</dbReference>
<organism evidence="3 4">
    <name type="scientific">Tegillarca granosa</name>
    <name type="common">Malaysian cockle</name>
    <name type="synonym">Anadara granosa</name>
    <dbReference type="NCBI Taxonomy" id="220873"/>
    <lineage>
        <taxon>Eukaryota</taxon>
        <taxon>Metazoa</taxon>
        <taxon>Spiralia</taxon>
        <taxon>Lophotrochozoa</taxon>
        <taxon>Mollusca</taxon>
        <taxon>Bivalvia</taxon>
        <taxon>Autobranchia</taxon>
        <taxon>Pteriomorphia</taxon>
        <taxon>Arcoida</taxon>
        <taxon>Arcoidea</taxon>
        <taxon>Arcidae</taxon>
        <taxon>Tegillarca</taxon>
    </lineage>
</organism>
<dbReference type="Pfam" id="PF00106">
    <property type="entry name" value="adh_short"/>
    <property type="match status" value="1"/>
</dbReference>
<comment type="similarity">
    <text evidence="1">Belongs to the short-chain dehydrogenases/reductases (SDR) family.</text>
</comment>
<dbReference type="InterPro" id="IPR051737">
    <property type="entry name" value="L-xylulose/Carbonyl_redctase"/>
</dbReference>
<reference evidence="3 4" key="1">
    <citation type="submission" date="2022-12" db="EMBL/GenBank/DDBJ databases">
        <title>Chromosome-level genome of Tegillarca granosa.</title>
        <authorList>
            <person name="Kim J."/>
        </authorList>
    </citation>
    <scope>NUCLEOTIDE SEQUENCE [LARGE SCALE GENOMIC DNA]</scope>
    <source>
        <strain evidence="3">Teg-2019</strain>
        <tissue evidence="3">Adductor muscle</tissue>
    </source>
</reference>
<evidence type="ECO:0000256" key="1">
    <source>
        <dbReference type="ARBA" id="ARBA00006484"/>
    </source>
</evidence>
<dbReference type="PANTHER" id="PTHR44252:SF1">
    <property type="entry name" value="CARBONYL REDUCTASE [NADPH] 2"/>
    <property type="match status" value="1"/>
</dbReference>
<gene>
    <name evidence="3" type="ORF">KUTeg_016737</name>
</gene>
<dbReference type="Proteomes" id="UP001217089">
    <property type="component" value="Unassembled WGS sequence"/>
</dbReference>
<dbReference type="Gene3D" id="3.40.50.720">
    <property type="entry name" value="NAD(P)-binding Rossmann-like Domain"/>
    <property type="match status" value="2"/>
</dbReference>
<evidence type="ECO:0000256" key="2">
    <source>
        <dbReference type="ARBA" id="ARBA00022857"/>
    </source>
</evidence>
<comment type="caution">
    <text evidence="3">The sequence shown here is derived from an EMBL/GenBank/DDBJ whole genome shotgun (WGS) entry which is preliminary data.</text>
</comment>
<dbReference type="EMBL" id="JARBDR010000813">
    <property type="protein sequence ID" value="KAJ8306192.1"/>
    <property type="molecule type" value="Genomic_DNA"/>
</dbReference>